<gene>
    <name evidence="1" type="ORF">IEQ34_020764</name>
</gene>
<dbReference type="Proteomes" id="UP000775213">
    <property type="component" value="Unassembled WGS sequence"/>
</dbReference>
<name>A0AAV7G1M9_DENCH</name>
<evidence type="ECO:0000313" key="1">
    <source>
        <dbReference type="EMBL" id="KAH0450072.1"/>
    </source>
</evidence>
<dbReference type="EMBL" id="JAGFBR010000018">
    <property type="protein sequence ID" value="KAH0450072.1"/>
    <property type="molecule type" value="Genomic_DNA"/>
</dbReference>
<organism evidence="1 2">
    <name type="scientific">Dendrobium chrysotoxum</name>
    <name type="common">Orchid</name>
    <dbReference type="NCBI Taxonomy" id="161865"/>
    <lineage>
        <taxon>Eukaryota</taxon>
        <taxon>Viridiplantae</taxon>
        <taxon>Streptophyta</taxon>
        <taxon>Embryophyta</taxon>
        <taxon>Tracheophyta</taxon>
        <taxon>Spermatophyta</taxon>
        <taxon>Magnoliopsida</taxon>
        <taxon>Liliopsida</taxon>
        <taxon>Asparagales</taxon>
        <taxon>Orchidaceae</taxon>
        <taxon>Epidendroideae</taxon>
        <taxon>Malaxideae</taxon>
        <taxon>Dendrobiinae</taxon>
        <taxon>Dendrobium</taxon>
    </lineage>
</organism>
<dbReference type="AlphaFoldDB" id="A0AAV7G1M9"/>
<protein>
    <submittedName>
        <fullName evidence="1">Uncharacterized protein</fullName>
    </submittedName>
</protein>
<accession>A0AAV7G1M9</accession>
<comment type="caution">
    <text evidence="1">The sequence shown here is derived from an EMBL/GenBank/DDBJ whole genome shotgun (WGS) entry which is preliminary data.</text>
</comment>
<proteinExistence type="predicted"/>
<evidence type="ECO:0000313" key="2">
    <source>
        <dbReference type="Proteomes" id="UP000775213"/>
    </source>
</evidence>
<reference evidence="1 2" key="1">
    <citation type="journal article" date="2021" name="Hortic Res">
        <title>Chromosome-scale assembly of the Dendrobium chrysotoxum genome enhances the understanding of orchid evolution.</title>
        <authorList>
            <person name="Zhang Y."/>
            <person name="Zhang G.Q."/>
            <person name="Zhang D."/>
            <person name="Liu X.D."/>
            <person name="Xu X.Y."/>
            <person name="Sun W.H."/>
            <person name="Yu X."/>
            <person name="Zhu X."/>
            <person name="Wang Z.W."/>
            <person name="Zhao X."/>
            <person name="Zhong W.Y."/>
            <person name="Chen H."/>
            <person name="Yin W.L."/>
            <person name="Huang T."/>
            <person name="Niu S.C."/>
            <person name="Liu Z.J."/>
        </authorList>
    </citation>
    <scope>NUCLEOTIDE SEQUENCE [LARGE SCALE GENOMIC DNA]</scope>
    <source>
        <strain evidence="1">Lindl</strain>
    </source>
</reference>
<sequence length="321" mass="35242">MARRCVELWSTQWGRLEIAGRTSSRARGNAREQNRKLSFIAVLIVNAGVRNRASTGFPGDNVNGTGLQVTFCLHPKNISVKVPLEDIFLHSVSTVGRWKVLITIAAARASSPEVGSSMNIIEGLATSSTAIVSRLRCSVDNPLTPGNPTNALRKSGRVVLALVICGMKFLLQSSSNMEGKKCVGEFINREKSMLTSCKKSATPFLSGHLKPIDSKNSITFSRGPWYTIWPSEIRRMSSKSFPARARSRVVFPEDGGPKSKVATDAYLAKSIMVKLTHDSVIDCSSSRKEFLDICFRYIIGRSLRSEERAKICVLGLICKLC</sequence>
<keyword evidence="2" id="KW-1185">Reference proteome</keyword>